<organism evidence="1 2">
    <name type="scientific">Panagrolaimus sp. PS1159</name>
    <dbReference type="NCBI Taxonomy" id="55785"/>
    <lineage>
        <taxon>Eukaryota</taxon>
        <taxon>Metazoa</taxon>
        <taxon>Ecdysozoa</taxon>
        <taxon>Nematoda</taxon>
        <taxon>Chromadorea</taxon>
        <taxon>Rhabditida</taxon>
        <taxon>Tylenchina</taxon>
        <taxon>Panagrolaimomorpha</taxon>
        <taxon>Panagrolaimoidea</taxon>
        <taxon>Panagrolaimidae</taxon>
        <taxon>Panagrolaimus</taxon>
    </lineage>
</organism>
<evidence type="ECO:0000313" key="2">
    <source>
        <dbReference type="WBParaSite" id="PS1159_v2.g20640.t1"/>
    </source>
</evidence>
<dbReference type="Proteomes" id="UP000887580">
    <property type="component" value="Unplaced"/>
</dbReference>
<name>A0AC35FUI0_9BILA</name>
<evidence type="ECO:0000313" key="1">
    <source>
        <dbReference type="Proteomes" id="UP000887580"/>
    </source>
</evidence>
<accession>A0AC35FUI0</accession>
<sequence length="221" mass="24827">MYFLELKNYISLSFFYHKPIKDSKDERALTSKKSKCDKKEEKLGFFHKFGFGSKSASVSPVKNIISSIPRRSSEIHDETKSRKIQRKNDVEAIEKSSTTKKGISEKAKEKSPKLKVKNNDKKVVKEEAAVEVVEIDVDNAAMDVKVDEDDKKVHSPISSYEEEEEQSIAVAAAEIVAIPETGTESDARVSQTIIMKKRTLHEAKTETLILPFGNICSSKDS</sequence>
<dbReference type="WBParaSite" id="PS1159_v2.g20640.t1">
    <property type="protein sequence ID" value="PS1159_v2.g20640.t1"/>
    <property type="gene ID" value="PS1159_v2.g20640"/>
</dbReference>
<proteinExistence type="predicted"/>
<protein>
    <submittedName>
        <fullName evidence="2">Uncharacterized protein</fullName>
    </submittedName>
</protein>
<reference evidence="2" key="1">
    <citation type="submission" date="2022-11" db="UniProtKB">
        <authorList>
            <consortium name="WormBaseParasite"/>
        </authorList>
    </citation>
    <scope>IDENTIFICATION</scope>
</reference>